<gene>
    <name evidence="3" type="ORF">CTI12_AA416100</name>
</gene>
<proteinExistence type="inferred from homology"/>
<name>A0A2U1M4N6_ARTAN</name>
<dbReference type="EMBL" id="PKPP01006535">
    <property type="protein sequence ID" value="PWA56207.1"/>
    <property type="molecule type" value="Genomic_DNA"/>
</dbReference>
<evidence type="ECO:0000256" key="2">
    <source>
        <dbReference type="SAM" id="MobiDB-lite"/>
    </source>
</evidence>
<evidence type="ECO:0008006" key="5">
    <source>
        <dbReference type="Google" id="ProtNLM"/>
    </source>
</evidence>
<comment type="similarity">
    <text evidence="1">Belongs to the CWC26 family.</text>
</comment>
<feature type="compositionally biased region" description="Polar residues" evidence="2">
    <location>
        <begin position="13"/>
        <end position="22"/>
    </location>
</feature>
<evidence type="ECO:0000256" key="1">
    <source>
        <dbReference type="ARBA" id="ARBA00011069"/>
    </source>
</evidence>
<dbReference type="PANTHER" id="PTHR31809:SF0">
    <property type="entry name" value="BUD13 HOMOLOG"/>
    <property type="match status" value="1"/>
</dbReference>
<dbReference type="AlphaFoldDB" id="A0A2U1M4N6"/>
<dbReference type="GO" id="GO:0000398">
    <property type="term" value="P:mRNA splicing, via spliceosome"/>
    <property type="evidence" value="ECO:0007669"/>
    <property type="project" value="TreeGrafter"/>
</dbReference>
<keyword evidence="4" id="KW-1185">Reference proteome</keyword>
<dbReference type="InterPro" id="IPR018609">
    <property type="entry name" value="Bud13"/>
</dbReference>
<accession>A0A2U1M4N6</accession>
<dbReference type="Pfam" id="PF09736">
    <property type="entry name" value="Bud13"/>
    <property type="match status" value="1"/>
</dbReference>
<dbReference type="GO" id="GO:0005684">
    <property type="term" value="C:U2-type spliceosomal complex"/>
    <property type="evidence" value="ECO:0007669"/>
    <property type="project" value="TreeGrafter"/>
</dbReference>
<dbReference type="Proteomes" id="UP000245207">
    <property type="component" value="Unassembled WGS sequence"/>
</dbReference>
<dbReference type="GO" id="GO:0003723">
    <property type="term" value="F:RNA binding"/>
    <property type="evidence" value="ECO:0007669"/>
    <property type="project" value="TreeGrafter"/>
</dbReference>
<dbReference type="InterPro" id="IPR051112">
    <property type="entry name" value="CWC26_splicing_factor"/>
</dbReference>
<dbReference type="STRING" id="35608.A0A2U1M4N6"/>
<evidence type="ECO:0000313" key="4">
    <source>
        <dbReference type="Proteomes" id="UP000245207"/>
    </source>
</evidence>
<organism evidence="3 4">
    <name type="scientific">Artemisia annua</name>
    <name type="common">Sweet wormwood</name>
    <dbReference type="NCBI Taxonomy" id="35608"/>
    <lineage>
        <taxon>Eukaryota</taxon>
        <taxon>Viridiplantae</taxon>
        <taxon>Streptophyta</taxon>
        <taxon>Embryophyta</taxon>
        <taxon>Tracheophyta</taxon>
        <taxon>Spermatophyta</taxon>
        <taxon>Magnoliopsida</taxon>
        <taxon>eudicotyledons</taxon>
        <taxon>Gunneridae</taxon>
        <taxon>Pentapetalae</taxon>
        <taxon>asterids</taxon>
        <taxon>campanulids</taxon>
        <taxon>Asterales</taxon>
        <taxon>Asteraceae</taxon>
        <taxon>Asteroideae</taxon>
        <taxon>Anthemideae</taxon>
        <taxon>Artemisiinae</taxon>
        <taxon>Artemisia</taxon>
    </lineage>
</organism>
<dbReference type="OrthoDB" id="1305022at2759"/>
<comment type="caution">
    <text evidence="3">The sequence shown here is derived from an EMBL/GenBank/DDBJ whole genome shotgun (WGS) entry which is preliminary data.</text>
</comment>
<dbReference type="PANTHER" id="PTHR31809">
    <property type="entry name" value="BUD13 HOMOLOG"/>
    <property type="match status" value="1"/>
</dbReference>
<protein>
    <recommendedName>
        <fullName evidence="5">BUD13-like protein</fullName>
    </recommendedName>
</protein>
<reference evidence="3 4" key="1">
    <citation type="journal article" date="2018" name="Mol. Plant">
        <title>The genome of Artemisia annua provides insight into the evolution of Asteraceae family and artemisinin biosynthesis.</title>
        <authorList>
            <person name="Shen Q."/>
            <person name="Zhang L."/>
            <person name="Liao Z."/>
            <person name="Wang S."/>
            <person name="Yan T."/>
            <person name="Shi P."/>
            <person name="Liu M."/>
            <person name="Fu X."/>
            <person name="Pan Q."/>
            <person name="Wang Y."/>
            <person name="Lv Z."/>
            <person name="Lu X."/>
            <person name="Zhang F."/>
            <person name="Jiang W."/>
            <person name="Ma Y."/>
            <person name="Chen M."/>
            <person name="Hao X."/>
            <person name="Li L."/>
            <person name="Tang Y."/>
            <person name="Lv G."/>
            <person name="Zhou Y."/>
            <person name="Sun X."/>
            <person name="Brodelius P.E."/>
            <person name="Rose J.K.C."/>
            <person name="Tang K."/>
        </authorList>
    </citation>
    <scope>NUCLEOTIDE SEQUENCE [LARGE SCALE GENOMIC DNA]</scope>
    <source>
        <strain evidence="4">cv. Huhao1</strain>
        <tissue evidence="3">Leaf</tissue>
    </source>
</reference>
<evidence type="ECO:0000313" key="3">
    <source>
        <dbReference type="EMBL" id="PWA56207.1"/>
    </source>
</evidence>
<feature type="region of interest" description="Disordered" evidence="2">
    <location>
        <begin position="1"/>
        <end position="22"/>
    </location>
</feature>
<sequence length="229" mass="26278">MKPFASPLRMNDIESNSGTEDQNTVKISLPMIGHALNVDSAPKEIKVEWGKGLAQKREAEARLEELGLQKTKPFARTRDDPDLENMLKERVRWGDPMTHFVKRKDSELVLSDIGDNEKMKESGFIVPQEAPKHSWLKRGLDAAPNRHGIRPGRHWDGVDRSNDNNLLEMIVDKLSPSDLKKKCSVGKMRNKLQNKKLTCGQYLICEVLQNRNFVFLLQMRNKLQNKKHT</sequence>
<dbReference type="GO" id="GO:0070274">
    <property type="term" value="C:RES complex"/>
    <property type="evidence" value="ECO:0007669"/>
    <property type="project" value="TreeGrafter"/>
</dbReference>